<reference evidence="1 2" key="1">
    <citation type="journal article" date="2018" name="Int. J. Syst. Evol. Microbiol.">
        <title>Epidermidibacterium keratini gen. nov., sp. nov., a member of the family Sporichthyaceae, isolated from keratin epidermis.</title>
        <authorList>
            <person name="Lee D.G."/>
            <person name="Trujillo M.E."/>
            <person name="Kang S."/>
            <person name="Nam J.J."/>
            <person name="Kim Y.J."/>
        </authorList>
    </citation>
    <scope>NUCLEOTIDE SEQUENCE [LARGE SCALE GENOMIC DNA]</scope>
    <source>
        <strain evidence="1 2">EPI-7</strain>
    </source>
</reference>
<dbReference type="EMBL" id="CP047156">
    <property type="protein sequence ID" value="QHB99566.1"/>
    <property type="molecule type" value="Genomic_DNA"/>
</dbReference>
<evidence type="ECO:0008006" key="3">
    <source>
        <dbReference type="Google" id="ProtNLM"/>
    </source>
</evidence>
<evidence type="ECO:0000313" key="1">
    <source>
        <dbReference type="EMBL" id="QHB99566.1"/>
    </source>
</evidence>
<accession>A0A7L4YLZ1</accession>
<name>A0A7L4YLZ1_9ACTN</name>
<organism evidence="1 2">
    <name type="scientific">Epidermidibacterium keratini</name>
    <dbReference type="NCBI Taxonomy" id="1891644"/>
    <lineage>
        <taxon>Bacteria</taxon>
        <taxon>Bacillati</taxon>
        <taxon>Actinomycetota</taxon>
        <taxon>Actinomycetes</taxon>
        <taxon>Sporichthyales</taxon>
        <taxon>Sporichthyaceae</taxon>
        <taxon>Epidermidibacterium</taxon>
    </lineage>
</organism>
<dbReference type="InParanoid" id="A0A7L4YLZ1"/>
<sequence length="154" mass="16616">MNSRTKSELVGQPIGYWAGEAYRLISDRLIRSLAEAGLTQPQWWVLGRVASGSRSWSIEQLVDELQPYSDNEEGRDVGDEIADLIERNAVRESGGILVITERGAALLATAQANNGSAHSEMRADLTDDEYAATIEGLTKVVGILRGDSRDGAGA</sequence>
<dbReference type="OrthoDB" id="4550567at2"/>
<dbReference type="Gene3D" id="1.10.10.10">
    <property type="entry name" value="Winged helix-like DNA-binding domain superfamily/Winged helix DNA-binding domain"/>
    <property type="match status" value="1"/>
</dbReference>
<dbReference type="SUPFAM" id="SSF46785">
    <property type="entry name" value="Winged helix' DNA-binding domain"/>
    <property type="match status" value="1"/>
</dbReference>
<dbReference type="InterPro" id="IPR036390">
    <property type="entry name" value="WH_DNA-bd_sf"/>
</dbReference>
<protein>
    <recommendedName>
        <fullName evidence="3">MarR family transcriptional regulator</fullName>
    </recommendedName>
</protein>
<dbReference type="AlphaFoldDB" id="A0A7L4YLZ1"/>
<dbReference type="KEGG" id="eke:EK0264_04215"/>
<proteinExistence type="predicted"/>
<dbReference type="Proteomes" id="UP000463857">
    <property type="component" value="Chromosome"/>
</dbReference>
<keyword evidence="2" id="KW-1185">Reference proteome</keyword>
<evidence type="ECO:0000313" key="2">
    <source>
        <dbReference type="Proteomes" id="UP000463857"/>
    </source>
</evidence>
<dbReference type="RefSeq" id="WP_159543252.1">
    <property type="nucleotide sequence ID" value="NZ_CP047156.1"/>
</dbReference>
<gene>
    <name evidence="1" type="ORF">EK0264_04215</name>
</gene>
<dbReference type="InterPro" id="IPR036388">
    <property type="entry name" value="WH-like_DNA-bd_sf"/>
</dbReference>